<evidence type="ECO:0000313" key="1">
    <source>
        <dbReference type="EMBL" id="KDR08620.1"/>
    </source>
</evidence>
<dbReference type="Proteomes" id="UP000027135">
    <property type="component" value="Unassembled WGS sequence"/>
</dbReference>
<keyword evidence="2" id="KW-1185">Reference proteome</keyword>
<gene>
    <name evidence="1" type="ORF">L798_01522</name>
</gene>
<accession>A0A067QIG8</accession>
<organism evidence="1 2">
    <name type="scientific">Zootermopsis nevadensis</name>
    <name type="common">Dampwood termite</name>
    <dbReference type="NCBI Taxonomy" id="136037"/>
    <lineage>
        <taxon>Eukaryota</taxon>
        <taxon>Metazoa</taxon>
        <taxon>Ecdysozoa</taxon>
        <taxon>Arthropoda</taxon>
        <taxon>Hexapoda</taxon>
        <taxon>Insecta</taxon>
        <taxon>Pterygota</taxon>
        <taxon>Neoptera</taxon>
        <taxon>Polyneoptera</taxon>
        <taxon>Dictyoptera</taxon>
        <taxon>Blattodea</taxon>
        <taxon>Blattoidea</taxon>
        <taxon>Termitoidae</taxon>
        <taxon>Termopsidae</taxon>
        <taxon>Zootermopsis</taxon>
    </lineage>
</organism>
<evidence type="ECO:0000313" key="2">
    <source>
        <dbReference type="Proteomes" id="UP000027135"/>
    </source>
</evidence>
<name>A0A067QIG8_ZOONE</name>
<dbReference type="AlphaFoldDB" id="A0A067QIG8"/>
<dbReference type="InParanoid" id="A0A067QIG8"/>
<reference evidence="1 2" key="1">
    <citation type="journal article" date="2014" name="Nat. Commun.">
        <title>Molecular traces of alternative social organization in a termite genome.</title>
        <authorList>
            <person name="Terrapon N."/>
            <person name="Li C."/>
            <person name="Robertson H.M."/>
            <person name="Ji L."/>
            <person name="Meng X."/>
            <person name="Booth W."/>
            <person name="Chen Z."/>
            <person name="Childers C.P."/>
            <person name="Glastad K.M."/>
            <person name="Gokhale K."/>
            <person name="Gowin J."/>
            <person name="Gronenberg W."/>
            <person name="Hermansen R.A."/>
            <person name="Hu H."/>
            <person name="Hunt B.G."/>
            <person name="Huylmans A.K."/>
            <person name="Khalil S.M."/>
            <person name="Mitchell R.D."/>
            <person name="Munoz-Torres M.C."/>
            <person name="Mustard J.A."/>
            <person name="Pan H."/>
            <person name="Reese J.T."/>
            <person name="Scharf M.E."/>
            <person name="Sun F."/>
            <person name="Vogel H."/>
            <person name="Xiao J."/>
            <person name="Yang W."/>
            <person name="Yang Z."/>
            <person name="Yang Z."/>
            <person name="Zhou J."/>
            <person name="Zhu J."/>
            <person name="Brent C.S."/>
            <person name="Elsik C.G."/>
            <person name="Goodisman M.A."/>
            <person name="Liberles D.A."/>
            <person name="Roe R.M."/>
            <person name="Vargo E.L."/>
            <person name="Vilcinskas A."/>
            <person name="Wang J."/>
            <person name="Bornberg-Bauer E."/>
            <person name="Korb J."/>
            <person name="Zhang G."/>
            <person name="Liebig J."/>
        </authorList>
    </citation>
    <scope>NUCLEOTIDE SEQUENCE [LARGE SCALE GENOMIC DNA]</scope>
    <source>
        <tissue evidence="1">Whole organism</tissue>
    </source>
</reference>
<dbReference type="EMBL" id="KK853313">
    <property type="protein sequence ID" value="KDR08620.1"/>
    <property type="molecule type" value="Genomic_DNA"/>
</dbReference>
<protein>
    <submittedName>
        <fullName evidence="1">Uncharacterized protein</fullName>
    </submittedName>
</protein>
<proteinExistence type="predicted"/>
<sequence>MWSHADLQASWATSGCKLVKERNMLCRKAMRSVMKLEACPFGSTSSQS</sequence>